<feature type="chain" id="PRO_5011118545" evidence="1">
    <location>
        <begin position="23"/>
        <end position="324"/>
    </location>
</feature>
<reference evidence="3" key="1">
    <citation type="submission" date="2016-01" db="EMBL/GenBank/DDBJ databases">
        <authorList>
            <person name="Peeters C."/>
        </authorList>
    </citation>
    <scope>NUCLEOTIDE SEQUENCE [LARGE SCALE GENOMIC DNA]</scope>
    <source>
        <strain evidence="3">LMG 22937</strain>
    </source>
</reference>
<dbReference type="RefSeq" id="WP_087655481.1">
    <property type="nucleotide sequence ID" value="NZ_FCOL02000005.1"/>
</dbReference>
<evidence type="ECO:0000259" key="2">
    <source>
        <dbReference type="Pfam" id="PF05229"/>
    </source>
</evidence>
<keyword evidence="1" id="KW-0732">Signal</keyword>
<protein>
    <submittedName>
        <fullName evidence="3">Secreted pili protein involved in motility and biofilm formation</fullName>
    </submittedName>
</protein>
<dbReference type="SMART" id="SM00972">
    <property type="entry name" value="SCPU"/>
    <property type="match status" value="2"/>
</dbReference>
<gene>
    <name evidence="3" type="ORF">AWB67_01375</name>
</gene>
<evidence type="ECO:0000313" key="3">
    <source>
        <dbReference type="EMBL" id="SAL35219.1"/>
    </source>
</evidence>
<organism evidence="3 4">
    <name type="scientific">Caballeronia terrestris</name>
    <dbReference type="NCBI Taxonomy" id="1226301"/>
    <lineage>
        <taxon>Bacteria</taxon>
        <taxon>Pseudomonadati</taxon>
        <taxon>Pseudomonadota</taxon>
        <taxon>Betaproteobacteria</taxon>
        <taxon>Burkholderiales</taxon>
        <taxon>Burkholderiaceae</taxon>
        <taxon>Caballeronia</taxon>
    </lineage>
</organism>
<dbReference type="PANTHER" id="PTHR37089">
    <property type="entry name" value="PROTEIN U-RELATED"/>
    <property type="match status" value="1"/>
</dbReference>
<feature type="signal peptide" evidence="1">
    <location>
        <begin position="1"/>
        <end position="22"/>
    </location>
</feature>
<accession>A0A158GUD5</accession>
<evidence type="ECO:0000313" key="4">
    <source>
        <dbReference type="Proteomes" id="UP000054925"/>
    </source>
</evidence>
<comment type="caution">
    <text evidence="3">The sequence shown here is derived from an EMBL/GenBank/DDBJ whole genome shotgun (WGS) entry which is preliminary data.</text>
</comment>
<dbReference type="Pfam" id="PF05229">
    <property type="entry name" value="SCPU"/>
    <property type="match status" value="2"/>
</dbReference>
<dbReference type="InterPro" id="IPR007893">
    <property type="entry name" value="Spore_coat_U/FanG"/>
</dbReference>
<dbReference type="AlphaFoldDB" id="A0A158GUD5"/>
<evidence type="ECO:0000256" key="1">
    <source>
        <dbReference type="SAM" id="SignalP"/>
    </source>
</evidence>
<feature type="domain" description="Spore coat protein U/FanG" evidence="2">
    <location>
        <begin position="22"/>
        <end position="157"/>
    </location>
</feature>
<dbReference type="Proteomes" id="UP000054925">
    <property type="component" value="Unassembled WGS sequence"/>
</dbReference>
<name>A0A158GUD5_9BURK</name>
<dbReference type="EMBL" id="FCOL02000005">
    <property type="protein sequence ID" value="SAL35219.1"/>
    <property type="molecule type" value="Genomic_DNA"/>
</dbReference>
<sequence>MKRCMFVLFIVLAVLCPISGHAQSCTGSASNLNFGSISPVAGTTTGASSTITIRCTGFPLALPVRACVNLGVGSGGTTYAPRIALNGSSQLQYNLYADSAGGIVWGSRRTTSYSPVAVNIPLTSSGGTASGSATLTVYGRVPASQPDLVAGTYTSSFAGTAQAELDYQQYVIAAPSCATMSTPALALPFTVSAAVINDCTISATNINFGTAGVLSTTLTATGTLTVACTNDDVYSIALSPGTGSGATVADRRMTKSGGNEQVRYQLYRNAAGTIAWGDGTNGTSTATGEGTGTSQSFTVYARVLPQTTPSAGTYVDTIIATITY</sequence>
<feature type="domain" description="Spore coat protein U/FanG" evidence="2">
    <location>
        <begin position="188"/>
        <end position="321"/>
    </location>
</feature>
<dbReference type="PANTHER" id="PTHR37089:SF4">
    <property type="entry name" value="EXPORTED PROTEIN"/>
    <property type="match status" value="1"/>
</dbReference>
<dbReference type="InterPro" id="IPR053167">
    <property type="entry name" value="Spore_coat_component"/>
</dbReference>
<dbReference type="OrthoDB" id="8751277at2"/>
<keyword evidence="4" id="KW-1185">Reference proteome</keyword>
<proteinExistence type="predicted"/>